<proteinExistence type="predicted"/>
<dbReference type="Proteomes" id="UP001597045">
    <property type="component" value="Unassembled WGS sequence"/>
</dbReference>
<dbReference type="PANTHER" id="PTHR44688">
    <property type="entry name" value="DNA-BINDING TRANSCRIPTIONAL ACTIVATOR DEVR_DOSR"/>
    <property type="match status" value="1"/>
</dbReference>
<dbReference type="InterPro" id="IPR000792">
    <property type="entry name" value="Tscrpt_reg_LuxR_C"/>
</dbReference>
<dbReference type="InterPro" id="IPR016032">
    <property type="entry name" value="Sig_transdc_resp-reg_C-effctor"/>
</dbReference>
<dbReference type="PRINTS" id="PR00038">
    <property type="entry name" value="HTHLUXR"/>
</dbReference>
<dbReference type="Gene3D" id="1.10.10.10">
    <property type="entry name" value="Winged helix-like DNA-binding domain superfamily/Winged helix DNA-binding domain"/>
    <property type="match status" value="1"/>
</dbReference>
<keyword evidence="1" id="KW-0805">Transcription regulation</keyword>
<reference evidence="6" key="1">
    <citation type="journal article" date="2019" name="Int. J. Syst. Evol. Microbiol.">
        <title>The Global Catalogue of Microorganisms (GCM) 10K type strain sequencing project: providing services to taxonomists for standard genome sequencing and annotation.</title>
        <authorList>
            <consortium name="The Broad Institute Genomics Platform"/>
            <consortium name="The Broad Institute Genome Sequencing Center for Infectious Disease"/>
            <person name="Wu L."/>
            <person name="Ma J."/>
        </authorList>
    </citation>
    <scope>NUCLEOTIDE SEQUENCE [LARGE SCALE GENOMIC DNA]</scope>
    <source>
        <strain evidence="6">JCM 31486</strain>
    </source>
</reference>
<dbReference type="PANTHER" id="PTHR44688:SF16">
    <property type="entry name" value="DNA-BINDING TRANSCRIPTIONAL ACTIVATOR DEVR_DOSR"/>
    <property type="match status" value="1"/>
</dbReference>
<evidence type="ECO:0000256" key="2">
    <source>
        <dbReference type="ARBA" id="ARBA00023125"/>
    </source>
</evidence>
<dbReference type="InterPro" id="IPR036388">
    <property type="entry name" value="WH-like_DNA-bd_sf"/>
</dbReference>
<evidence type="ECO:0000256" key="1">
    <source>
        <dbReference type="ARBA" id="ARBA00023015"/>
    </source>
</evidence>
<gene>
    <name evidence="5" type="ORF">ACFQ1S_39095</name>
</gene>
<evidence type="ECO:0000313" key="6">
    <source>
        <dbReference type="Proteomes" id="UP001597045"/>
    </source>
</evidence>
<evidence type="ECO:0000313" key="5">
    <source>
        <dbReference type="EMBL" id="MFD1051118.1"/>
    </source>
</evidence>
<dbReference type="PROSITE" id="PS50043">
    <property type="entry name" value="HTH_LUXR_2"/>
    <property type="match status" value="1"/>
</dbReference>
<accession>A0ABW3MLV2</accession>
<sequence length="84" mass="9491">VTRRLLETVVIPGTSLPKLSEQDVQLLRLIARARTNTEIAHELDLTPSTVKTYVSRLFTRINARDRAHAVVLAYESGLVRPRNL</sequence>
<organism evidence="5 6">
    <name type="scientific">Kibdelosporangium lantanae</name>
    <dbReference type="NCBI Taxonomy" id="1497396"/>
    <lineage>
        <taxon>Bacteria</taxon>
        <taxon>Bacillati</taxon>
        <taxon>Actinomycetota</taxon>
        <taxon>Actinomycetes</taxon>
        <taxon>Pseudonocardiales</taxon>
        <taxon>Pseudonocardiaceae</taxon>
        <taxon>Kibdelosporangium</taxon>
    </lineage>
</organism>
<keyword evidence="3" id="KW-0804">Transcription</keyword>
<evidence type="ECO:0000259" key="4">
    <source>
        <dbReference type="PROSITE" id="PS50043"/>
    </source>
</evidence>
<name>A0ABW3MLV2_9PSEU</name>
<dbReference type="CDD" id="cd06170">
    <property type="entry name" value="LuxR_C_like"/>
    <property type="match status" value="1"/>
</dbReference>
<dbReference type="EMBL" id="JBHTIS010003339">
    <property type="protein sequence ID" value="MFD1051118.1"/>
    <property type="molecule type" value="Genomic_DNA"/>
</dbReference>
<feature type="non-terminal residue" evidence="5">
    <location>
        <position position="1"/>
    </location>
</feature>
<dbReference type="SUPFAM" id="SSF46894">
    <property type="entry name" value="C-terminal effector domain of the bipartite response regulators"/>
    <property type="match status" value="1"/>
</dbReference>
<comment type="caution">
    <text evidence="5">The sequence shown here is derived from an EMBL/GenBank/DDBJ whole genome shotgun (WGS) entry which is preliminary data.</text>
</comment>
<dbReference type="Pfam" id="PF00196">
    <property type="entry name" value="GerE"/>
    <property type="match status" value="1"/>
</dbReference>
<protein>
    <submittedName>
        <fullName evidence="5">Response regulator transcription factor</fullName>
    </submittedName>
</protein>
<dbReference type="SMART" id="SM00421">
    <property type="entry name" value="HTH_LUXR"/>
    <property type="match status" value="1"/>
</dbReference>
<feature type="domain" description="HTH luxR-type" evidence="4">
    <location>
        <begin position="12"/>
        <end position="77"/>
    </location>
</feature>
<evidence type="ECO:0000256" key="3">
    <source>
        <dbReference type="ARBA" id="ARBA00023163"/>
    </source>
</evidence>
<keyword evidence="2" id="KW-0238">DNA-binding</keyword>
<keyword evidence="6" id="KW-1185">Reference proteome</keyword>